<accession>A0A5B8CU01</accession>
<evidence type="ECO:0000256" key="1">
    <source>
        <dbReference type="SAM" id="MobiDB-lite"/>
    </source>
</evidence>
<dbReference type="EMBL" id="CP040946">
    <property type="protein sequence ID" value="QDC44590.1"/>
    <property type="molecule type" value="Genomic_DNA"/>
</dbReference>
<name>A0A5B8CU01_9PROT</name>
<sequence>MSTANPWVSRLSNLLDRQTLKKSMELTPIPIDSPWEMELSDLCKEFEVKCDNSFYPTEQSIDIALRIIGEAASHAKRTYPGPNEFIRLVYEPVENDESAVITKFHCPIVLTGLAGLGKSSLLLAIRRSIPEVSVKVANNHPNFKLSSAKYFEVGDRAVLNKVLVDVFKVKKTRTNFIQLVKESIYTKSIPLLLVDEFQFSATSSDANTMSSKLLLGLGLLNIPYVCSLNFSLFHKLLKRPQEERDRALANVIVMIPEDPKSKCWQLTIGKLLEIIPTMFRLDINNDSERLFQMTAGRNRALVKLLMEGVRVAAKSKSLVTMSTLEKVYLSKEYATLRQDTELIYQQAILGKPMRGRSDLYCPAEYVDESNRQKNEAIEYRNQQAAQVELLSTLSVLERQNLVSFQKDTSLNLSADMDAPKKKKEKKALTKSLEESTRDFLSQL</sequence>
<proteinExistence type="predicted"/>
<dbReference type="InterPro" id="IPR027417">
    <property type="entry name" value="P-loop_NTPase"/>
</dbReference>
<dbReference type="Proteomes" id="UP000311008">
    <property type="component" value="Chromosome"/>
</dbReference>
<dbReference type="AlphaFoldDB" id="A0A5B8CU01"/>
<keyword evidence="3" id="KW-1185">Reference proteome</keyword>
<feature type="region of interest" description="Disordered" evidence="1">
    <location>
        <begin position="415"/>
        <end position="443"/>
    </location>
</feature>
<dbReference type="OrthoDB" id="6921368at2"/>
<dbReference type="SUPFAM" id="SSF52540">
    <property type="entry name" value="P-loop containing nucleoside triphosphate hydrolases"/>
    <property type="match status" value="1"/>
</dbReference>
<dbReference type="RefSeq" id="WP_140003920.1">
    <property type="nucleotide sequence ID" value="NZ_CP040946.1"/>
</dbReference>
<protein>
    <submittedName>
        <fullName evidence="2">Uncharacterized protein</fullName>
    </submittedName>
</protein>
<evidence type="ECO:0000313" key="3">
    <source>
        <dbReference type="Proteomes" id="UP000311008"/>
    </source>
</evidence>
<reference evidence="3" key="1">
    <citation type="journal article" date="2019" name="ISME J.">
        <title>Evolution in action: habitat transition from sediment to the pelagial leads to genome streamlining in Methylophilaceae.</title>
        <authorList>
            <person name="Salcher M."/>
            <person name="Schaefle D."/>
            <person name="Kaspar M."/>
            <person name="Neuenschwander S.M."/>
            <person name="Ghai R."/>
        </authorList>
    </citation>
    <scope>NUCLEOTIDE SEQUENCE [LARGE SCALE GENOMIC DNA]</scope>
    <source>
        <strain evidence="3">MMS-M-51</strain>
    </source>
</reference>
<gene>
    <name evidence="2" type="ORF">FIU01_08640</name>
</gene>
<dbReference type="KEGG" id="mmec:FIU01_08640"/>
<organism evidence="2 3">
    <name type="scientific">Methylophilus medardicus</name>
    <dbReference type="NCBI Taxonomy" id="2588534"/>
    <lineage>
        <taxon>Bacteria</taxon>
        <taxon>Pseudomonadati</taxon>
        <taxon>Pseudomonadota</taxon>
        <taxon>Betaproteobacteria</taxon>
        <taxon>Nitrosomonadales</taxon>
        <taxon>Methylophilaceae</taxon>
        <taxon>Methylophilus</taxon>
    </lineage>
</organism>
<evidence type="ECO:0000313" key="2">
    <source>
        <dbReference type="EMBL" id="QDC44590.1"/>
    </source>
</evidence>